<keyword evidence="6 7" id="KW-0472">Membrane</keyword>
<dbReference type="RefSeq" id="WP_344697399.1">
    <property type="nucleotide sequence ID" value="NZ_BAABBR010000001.1"/>
</dbReference>
<feature type="transmembrane region" description="Helical" evidence="7">
    <location>
        <begin position="163"/>
        <end position="191"/>
    </location>
</feature>
<dbReference type="SUPFAM" id="SSF82861">
    <property type="entry name" value="Mechanosensitive channel protein MscS (YggB), transmembrane region"/>
    <property type="match status" value="1"/>
</dbReference>
<evidence type="ECO:0000256" key="5">
    <source>
        <dbReference type="ARBA" id="ARBA00022989"/>
    </source>
</evidence>
<evidence type="ECO:0000256" key="4">
    <source>
        <dbReference type="ARBA" id="ARBA00022692"/>
    </source>
</evidence>
<dbReference type="InterPro" id="IPR010920">
    <property type="entry name" value="LSM_dom_sf"/>
</dbReference>
<dbReference type="Gene3D" id="2.30.30.60">
    <property type="match status" value="1"/>
</dbReference>
<dbReference type="EMBL" id="BAABBR010000001">
    <property type="protein sequence ID" value="GAA4042587.1"/>
    <property type="molecule type" value="Genomic_DNA"/>
</dbReference>
<feature type="domain" description="Mechanosensitive ion channel transmembrane helices 2/3" evidence="9">
    <location>
        <begin position="137"/>
        <end position="177"/>
    </location>
</feature>
<dbReference type="InterPro" id="IPR011014">
    <property type="entry name" value="MscS_channel_TM-2"/>
</dbReference>
<comment type="subcellular location">
    <subcellularLocation>
        <location evidence="1">Cell membrane</location>
        <topology evidence="1">Multi-pass membrane protein</topology>
    </subcellularLocation>
</comment>
<proteinExistence type="inferred from homology"/>
<reference evidence="11" key="1">
    <citation type="journal article" date="2019" name="Int. J. Syst. Evol. Microbiol.">
        <title>The Global Catalogue of Microorganisms (GCM) 10K type strain sequencing project: providing services to taxonomists for standard genome sequencing and annotation.</title>
        <authorList>
            <consortium name="The Broad Institute Genomics Platform"/>
            <consortium name="The Broad Institute Genome Sequencing Center for Infectious Disease"/>
            <person name="Wu L."/>
            <person name="Ma J."/>
        </authorList>
    </citation>
    <scope>NUCLEOTIDE SEQUENCE [LARGE SCALE GENOMIC DNA]</scope>
    <source>
        <strain evidence="11">JCM 17564</strain>
    </source>
</reference>
<evidence type="ECO:0000256" key="7">
    <source>
        <dbReference type="SAM" id="Phobius"/>
    </source>
</evidence>
<evidence type="ECO:0000256" key="2">
    <source>
        <dbReference type="ARBA" id="ARBA00008017"/>
    </source>
</evidence>
<dbReference type="PANTHER" id="PTHR30566">
    <property type="entry name" value="YNAI-RELATED MECHANOSENSITIVE ION CHANNEL"/>
    <property type="match status" value="1"/>
</dbReference>
<evidence type="ECO:0000259" key="9">
    <source>
        <dbReference type="Pfam" id="PF21088"/>
    </source>
</evidence>
<keyword evidence="5 7" id="KW-1133">Transmembrane helix</keyword>
<gene>
    <name evidence="10" type="ORF">GCM10022281_24710</name>
</gene>
<evidence type="ECO:0000313" key="11">
    <source>
        <dbReference type="Proteomes" id="UP001424459"/>
    </source>
</evidence>
<dbReference type="Pfam" id="PF00924">
    <property type="entry name" value="MS_channel_2nd"/>
    <property type="match status" value="1"/>
</dbReference>
<keyword evidence="11" id="KW-1185">Reference proteome</keyword>
<comment type="similarity">
    <text evidence="2">Belongs to the MscS (TC 1.A.23) family.</text>
</comment>
<keyword evidence="3" id="KW-1003">Cell membrane</keyword>
<feature type="transmembrane region" description="Helical" evidence="7">
    <location>
        <begin position="126"/>
        <end position="151"/>
    </location>
</feature>
<protein>
    <submittedName>
        <fullName evidence="10">Mechanosensitive ion channel family protein</fullName>
    </submittedName>
</protein>
<accession>A0ABP7UFY1</accession>
<feature type="domain" description="Mechanosensitive ion channel MscS" evidence="8">
    <location>
        <begin position="179"/>
        <end position="243"/>
    </location>
</feature>
<dbReference type="Gene3D" id="3.30.70.100">
    <property type="match status" value="1"/>
</dbReference>
<evidence type="ECO:0000313" key="10">
    <source>
        <dbReference type="EMBL" id="GAA4042587.1"/>
    </source>
</evidence>
<evidence type="ECO:0000256" key="1">
    <source>
        <dbReference type="ARBA" id="ARBA00004651"/>
    </source>
</evidence>
<sequence length="365" mass="38887">MDKVNSLSRWLTQNSDALLIGTLVAIGLVGLMLIARAVGHKMIDRDPRCVGWSGVIGRVLTKTSLVFMAIAAIDIVLNYADPPARIARLSNIAFTVAFALQAAVWGRELILGVIGTRAGERPGDTAVGNAMGVIRVLVSVAVFAIALVVILDNLGVNVTALVAGLGIGGIAIGLAAQGIFSDLFAALSILFDKPFRRGDTIRFDTTTGTVEKIGLKTTRLVSVTGEAVIMANTKLLEREIRNLAGGSDRQETLRFGLTYQTSPAKLEAVPALARAAVESQPGCHLQRCVMTAFGPSSLDHDLVFRHEGLDQDHLFQAKAAIILDLLRRFAAEEIEFAYPTQTTFTAAPDGTLVMPYAVPPPVTTM</sequence>
<dbReference type="PANTHER" id="PTHR30566:SF25">
    <property type="entry name" value="INNER MEMBRANE PROTEIN"/>
    <property type="match status" value="1"/>
</dbReference>
<organism evidence="10 11">
    <name type="scientific">Sphingomonas rosea</name>
    <dbReference type="NCBI Taxonomy" id="335605"/>
    <lineage>
        <taxon>Bacteria</taxon>
        <taxon>Pseudomonadati</taxon>
        <taxon>Pseudomonadota</taxon>
        <taxon>Alphaproteobacteria</taxon>
        <taxon>Sphingomonadales</taxon>
        <taxon>Sphingomonadaceae</taxon>
        <taxon>Sphingomonas</taxon>
    </lineage>
</organism>
<dbReference type="Proteomes" id="UP001424459">
    <property type="component" value="Unassembled WGS sequence"/>
</dbReference>
<dbReference type="InterPro" id="IPR049142">
    <property type="entry name" value="MS_channel_1st"/>
</dbReference>
<dbReference type="SUPFAM" id="SSF50182">
    <property type="entry name" value="Sm-like ribonucleoproteins"/>
    <property type="match status" value="1"/>
</dbReference>
<feature type="transmembrane region" description="Helical" evidence="7">
    <location>
        <begin position="92"/>
        <end position="114"/>
    </location>
</feature>
<dbReference type="Gene3D" id="1.10.287.1260">
    <property type="match status" value="1"/>
</dbReference>
<comment type="caution">
    <text evidence="10">The sequence shown here is derived from an EMBL/GenBank/DDBJ whole genome shotgun (WGS) entry which is preliminary data.</text>
</comment>
<keyword evidence="4 7" id="KW-0812">Transmembrane</keyword>
<dbReference type="InterPro" id="IPR006685">
    <property type="entry name" value="MscS_channel_2nd"/>
</dbReference>
<feature type="transmembrane region" description="Helical" evidence="7">
    <location>
        <begin position="59"/>
        <end position="80"/>
    </location>
</feature>
<dbReference type="Pfam" id="PF21088">
    <property type="entry name" value="MS_channel_1st"/>
    <property type="match status" value="1"/>
</dbReference>
<dbReference type="SUPFAM" id="SSF82689">
    <property type="entry name" value="Mechanosensitive channel protein MscS (YggB), C-terminal domain"/>
    <property type="match status" value="1"/>
</dbReference>
<evidence type="ECO:0000259" key="8">
    <source>
        <dbReference type="Pfam" id="PF00924"/>
    </source>
</evidence>
<dbReference type="InterPro" id="IPR011066">
    <property type="entry name" value="MscS_channel_C_sf"/>
</dbReference>
<evidence type="ECO:0000256" key="3">
    <source>
        <dbReference type="ARBA" id="ARBA00022475"/>
    </source>
</evidence>
<feature type="transmembrane region" description="Helical" evidence="7">
    <location>
        <begin position="17"/>
        <end position="38"/>
    </location>
</feature>
<evidence type="ECO:0000256" key="6">
    <source>
        <dbReference type="ARBA" id="ARBA00023136"/>
    </source>
</evidence>
<dbReference type="InterPro" id="IPR023408">
    <property type="entry name" value="MscS_beta-dom_sf"/>
</dbReference>
<name>A0ABP7UFY1_9SPHN</name>